<evidence type="ECO:0000313" key="8">
    <source>
        <dbReference type="EMBL" id="SIP97547.1"/>
    </source>
</evidence>
<organism evidence="8 9">
    <name type="scientific">Paracoccus thiocyanatus</name>
    <dbReference type="NCBI Taxonomy" id="34006"/>
    <lineage>
        <taxon>Bacteria</taxon>
        <taxon>Pseudomonadati</taxon>
        <taxon>Pseudomonadota</taxon>
        <taxon>Alphaproteobacteria</taxon>
        <taxon>Rhodobacterales</taxon>
        <taxon>Paracoccaceae</taxon>
        <taxon>Paracoccus</taxon>
    </lineage>
</organism>
<protein>
    <recommendedName>
        <fullName evidence="5">HTH-type transcriptional regulator CbbR</fullName>
    </recommendedName>
    <alternativeName>
        <fullName evidence="6">RuBisCO operon transcriptional regulator</fullName>
    </alternativeName>
</protein>
<name>A0A1N6NZY3_9RHOB</name>
<sequence length="309" mass="33095">MGRVDAVTLRQLRALRAVIDTGSLTGAAAQLSLSPPAIHSQLRALEDLMGAPMAIRGEHGAFLATDEGRAVLEAESQIAIALQTCARRVAALQSGHTGNVSLGVVSTGKYFAPRLVADLRRALPEIEVTLRIGNRDAVIQWLGSRALDLAVMGRPPRSPAVVAEPVGPHPHIIVAPPDHPLAAADPATPQELLAETYLVREPGSGTRILMTRFLDRIGDGIPWRMVEMGTNETIKQAVIAGLGIALISQHTVTEELRAGRLVAVKAVGLPIQRNWFLLRREDMPLSPAGQRVHDHVLSLKGGFLPRVEA</sequence>
<dbReference type="OrthoDB" id="7840053at2"/>
<dbReference type="InterPro" id="IPR036388">
    <property type="entry name" value="WH-like_DNA-bd_sf"/>
</dbReference>
<dbReference type="PANTHER" id="PTHR30126:SF5">
    <property type="entry name" value="HTH-TYPE TRANSCRIPTIONAL ACTIVATOR CMPR"/>
    <property type="match status" value="1"/>
</dbReference>
<evidence type="ECO:0000256" key="6">
    <source>
        <dbReference type="ARBA" id="ARBA00043141"/>
    </source>
</evidence>
<dbReference type="SUPFAM" id="SSF46785">
    <property type="entry name" value="Winged helix' DNA-binding domain"/>
    <property type="match status" value="1"/>
</dbReference>
<dbReference type="Pfam" id="PF03466">
    <property type="entry name" value="LysR_substrate"/>
    <property type="match status" value="1"/>
</dbReference>
<evidence type="ECO:0000313" key="9">
    <source>
        <dbReference type="Proteomes" id="UP000323956"/>
    </source>
</evidence>
<dbReference type="PANTHER" id="PTHR30126">
    <property type="entry name" value="HTH-TYPE TRANSCRIPTIONAL REGULATOR"/>
    <property type="match status" value="1"/>
</dbReference>
<dbReference type="SUPFAM" id="SSF53850">
    <property type="entry name" value="Periplasmic binding protein-like II"/>
    <property type="match status" value="1"/>
</dbReference>
<dbReference type="Proteomes" id="UP000323956">
    <property type="component" value="Unassembled WGS sequence"/>
</dbReference>
<dbReference type="Gene3D" id="3.40.190.10">
    <property type="entry name" value="Periplasmic binding protein-like II"/>
    <property type="match status" value="2"/>
</dbReference>
<evidence type="ECO:0000259" key="7">
    <source>
        <dbReference type="PROSITE" id="PS50931"/>
    </source>
</evidence>
<evidence type="ECO:0000256" key="3">
    <source>
        <dbReference type="ARBA" id="ARBA00023125"/>
    </source>
</evidence>
<dbReference type="GO" id="GO:0003700">
    <property type="term" value="F:DNA-binding transcription factor activity"/>
    <property type="evidence" value="ECO:0007669"/>
    <property type="project" value="InterPro"/>
</dbReference>
<evidence type="ECO:0000256" key="1">
    <source>
        <dbReference type="ARBA" id="ARBA00009437"/>
    </source>
</evidence>
<dbReference type="Gene3D" id="1.10.10.10">
    <property type="entry name" value="Winged helix-like DNA-binding domain superfamily/Winged helix DNA-binding domain"/>
    <property type="match status" value="1"/>
</dbReference>
<dbReference type="NCBIfam" id="NF045990">
    <property type="entry name" value="TransRegCbbRRhodb"/>
    <property type="match status" value="1"/>
</dbReference>
<keyword evidence="4" id="KW-0804">Transcription</keyword>
<gene>
    <name evidence="8" type="ORF">SAMN05421641_102173</name>
</gene>
<reference evidence="8 9" key="1">
    <citation type="submission" date="2017-01" db="EMBL/GenBank/DDBJ databases">
        <authorList>
            <person name="Varghese N."/>
            <person name="Submissions S."/>
        </authorList>
    </citation>
    <scope>NUCLEOTIDE SEQUENCE [LARGE SCALE GENOMIC DNA]</scope>
    <source>
        <strain evidence="8 9">ATCC 700171</strain>
    </source>
</reference>
<keyword evidence="2" id="KW-0805">Transcription regulation</keyword>
<accession>A0A1N6NZY3</accession>
<dbReference type="RefSeq" id="WP_149764020.1">
    <property type="nucleotide sequence ID" value="NZ_FTMK01000002.1"/>
</dbReference>
<dbReference type="GO" id="GO:0000976">
    <property type="term" value="F:transcription cis-regulatory region binding"/>
    <property type="evidence" value="ECO:0007669"/>
    <property type="project" value="TreeGrafter"/>
</dbReference>
<dbReference type="InterPro" id="IPR000847">
    <property type="entry name" value="LysR_HTH_N"/>
</dbReference>
<dbReference type="Pfam" id="PF00126">
    <property type="entry name" value="HTH_1"/>
    <property type="match status" value="1"/>
</dbReference>
<comment type="similarity">
    <text evidence="1">Belongs to the LysR transcriptional regulatory family.</text>
</comment>
<evidence type="ECO:0000256" key="2">
    <source>
        <dbReference type="ARBA" id="ARBA00023015"/>
    </source>
</evidence>
<dbReference type="InterPro" id="IPR005119">
    <property type="entry name" value="LysR_subst-bd"/>
</dbReference>
<dbReference type="EMBL" id="FTMK01000002">
    <property type="protein sequence ID" value="SIP97547.1"/>
    <property type="molecule type" value="Genomic_DNA"/>
</dbReference>
<keyword evidence="3 8" id="KW-0238">DNA-binding</keyword>
<evidence type="ECO:0000256" key="5">
    <source>
        <dbReference type="ARBA" id="ARBA00039279"/>
    </source>
</evidence>
<evidence type="ECO:0000256" key="4">
    <source>
        <dbReference type="ARBA" id="ARBA00023163"/>
    </source>
</evidence>
<proteinExistence type="inferred from homology"/>
<dbReference type="AlphaFoldDB" id="A0A1N6NZY3"/>
<feature type="domain" description="HTH lysR-type" evidence="7">
    <location>
        <begin position="7"/>
        <end position="64"/>
    </location>
</feature>
<dbReference type="PROSITE" id="PS50931">
    <property type="entry name" value="HTH_LYSR"/>
    <property type="match status" value="1"/>
</dbReference>
<dbReference type="InterPro" id="IPR036390">
    <property type="entry name" value="WH_DNA-bd_sf"/>
</dbReference>